<feature type="signal peptide" evidence="1">
    <location>
        <begin position="1"/>
        <end position="28"/>
    </location>
</feature>
<evidence type="ECO:0000256" key="1">
    <source>
        <dbReference type="SAM" id="SignalP"/>
    </source>
</evidence>
<reference evidence="2" key="1">
    <citation type="submission" date="2022-10" db="EMBL/GenBank/DDBJ databases">
        <title>Characterization and whole genome sequencing of a new Roseateles species, isolated from fresh water.</title>
        <authorList>
            <person name="Guliayeva D.Y."/>
            <person name="Akhremchuk A.E."/>
            <person name="Sikolenko M.A."/>
            <person name="Valentovich L.N."/>
            <person name="Sidarenka A.V."/>
        </authorList>
    </citation>
    <scope>NUCLEOTIDE SEQUENCE</scope>
    <source>
        <strain evidence="2">BIM B-1768</strain>
    </source>
</reference>
<gene>
    <name evidence="2" type="ORF">N4261_04930</name>
</gene>
<protein>
    <submittedName>
        <fullName evidence="2">Copper-binding protein</fullName>
    </submittedName>
</protein>
<accession>A0ABY6B4R4</accession>
<feature type="chain" id="PRO_5047351380" evidence="1">
    <location>
        <begin position="29"/>
        <end position="133"/>
    </location>
</feature>
<sequence length="133" mass="14379">MNFTLTSPSRLLLVGLLSLPMFQTPATAQEHAHDHAPSATASASSAVGDAASAEDWIGAEIRRIDTAQQRITLKHGEIRHLDMPGMTMPFRVKPGLLSAEQLAALKPGDSVEVRIQLIQGTPMITELRSRSSR</sequence>
<proteinExistence type="predicted"/>
<evidence type="ECO:0000313" key="2">
    <source>
        <dbReference type="EMBL" id="UXH79282.1"/>
    </source>
</evidence>
<dbReference type="Proteomes" id="UP001064933">
    <property type="component" value="Chromosome"/>
</dbReference>
<name>A0ABY6B4R4_9BURK</name>
<dbReference type="InterPro" id="IPR021647">
    <property type="entry name" value="CusF_Ec"/>
</dbReference>
<organism evidence="2 3">
    <name type="scientific">Roseateles amylovorans</name>
    <dbReference type="NCBI Taxonomy" id="2978473"/>
    <lineage>
        <taxon>Bacteria</taxon>
        <taxon>Pseudomonadati</taxon>
        <taxon>Pseudomonadota</taxon>
        <taxon>Betaproteobacteria</taxon>
        <taxon>Burkholderiales</taxon>
        <taxon>Sphaerotilaceae</taxon>
        <taxon>Roseateles</taxon>
    </lineage>
</organism>
<evidence type="ECO:0000313" key="3">
    <source>
        <dbReference type="Proteomes" id="UP001064933"/>
    </source>
</evidence>
<keyword evidence="3" id="KW-1185">Reference proteome</keyword>
<dbReference type="Gene3D" id="2.40.50.320">
    <property type="entry name" value="Copper binding periplasmic protein CusF"/>
    <property type="match status" value="1"/>
</dbReference>
<dbReference type="InterPro" id="IPR042230">
    <property type="entry name" value="CusF_sf"/>
</dbReference>
<dbReference type="Pfam" id="PF11604">
    <property type="entry name" value="CusF_Ec"/>
    <property type="match status" value="1"/>
</dbReference>
<keyword evidence="1" id="KW-0732">Signal</keyword>
<dbReference type="RefSeq" id="WP_261759102.1">
    <property type="nucleotide sequence ID" value="NZ_CP104562.2"/>
</dbReference>
<dbReference type="EMBL" id="CP104562">
    <property type="protein sequence ID" value="UXH79282.1"/>
    <property type="molecule type" value="Genomic_DNA"/>
</dbReference>